<gene>
    <name evidence="1" type="ORF">ACJMK2_015697</name>
</gene>
<evidence type="ECO:0000313" key="2">
    <source>
        <dbReference type="Proteomes" id="UP001634394"/>
    </source>
</evidence>
<comment type="caution">
    <text evidence="1">The sequence shown here is derived from an EMBL/GenBank/DDBJ whole genome shotgun (WGS) entry which is preliminary data.</text>
</comment>
<sequence>WMADGPHGPVGLSAHSHVTVASHSEHVRVNFSQDIHMVLNAQDPKLTACSATRTCA</sequence>
<dbReference type="AlphaFoldDB" id="A0ABD3UU34"/>
<keyword evidence="2" id="KW-1185">Reference proteome</keyword>
<proteinExistence type="predicted"/>
<dbReference type="EMBL" id="JBJQND010000015">
    <property type="protein sequence ID" value="KAL3852008.1"/>
    <property type="molecule type" value="Genomic_DNA"/>
</dbReference>
<reference evidence="1 2" key="1">
    <citation type="submission" date="2024-11" db="EMBL/GenBank/DDBJ databases">
        <title>Chromosome-level genome assembly of the freshwater bivalve Anodonta woodiana.</title>
        <authorList>
            <person name="Chen X."/>
        </authorList>
    </citation>
    <scope>NUCLEOTIDE SEQUENCE [LARGE SCALE GENOMIC DNA]</scope>
    <source>
        <strain evidence="1">MN2024</strain>
        <tissue evidence="1">Gills</tissue>
    </source>
</reference>
<protein>
    <submittedName>
        <fullName evidence="1">Uncharacterized protein</fullName>
    </submittedName>
</protein>
<name>A0ABD3UU34_SINWO</name>
<evidence type="ECO:0000313" key="1">
    <source>
        <dbReference type="EMBL" id="KAL3852008.1"/>
    </source>
</evidence>
<accession>A0ABD3UU34</accession>
<dbReference type="Proteomes" id="UP001634394">
    <property type="component" value="Unassembled WGS sequence"/>
</dbReference>
<organism evidence="1 2">
    <name type="scientific">Sinanodonta woodiana</name>
    <name type="common">Chinese pond mussel</name>
    <name type="synonym">Anodonta woodiana</name>
    <dbReference type="NCBI Taxonomy" id="1069815"/>
    <lineage>
        <taxon>Eukaryota</taxon>
        <taxon>Metazoa</taxon>
        <taxon>Spiralia</taxon>
        <taxon>Lophotrochozoa</taxon>
        <taxon>Mollusca</taxon>
        <taxon>Bivalvia</taxon>
        <taxon>Autobranchia</taxon>
        <taxon>Heteroconchia</taxon>
        <taxon>Palaeoheterodonta</taxon>
        <taxon>Unionida</taxon>
        <taxon>Unionoidea</taxon>
        <taxon>Unionidae</taxon>
        <taxon>Unioninae</taxon>
        <taxon>Sinanodonta</taxon>
    </lineage>
</organism>
<feature type="non-terminal residue" evidence="1">
    <location>
        <position position="1"/>
    </location>
</feature>